<keyword evidence="1 4" id="KW-0349">Heme</keyword>
<evidence type="ECO:0000259" key="6">
    <source>
        <dbReference type="PROSITE" id="PS51007"/>
    </source>
</evidence>
<dbReference type="PANTHER" id="PTHR30600">
    <property type="entry name" value="CYTOCHROME C PEROXIDASE-RELATED"/>
    <property type="match status" value="1"/>
</dbReference>
<feature type="signal peptide" evidence="5">
    <location>
        <begin position="1"/>
        <end position="28"/>
    </location>
</feature>
<organism evidence="7 8">
    <name type="scientific">Candidatus Thiodiazotropha endoloripes</name>
    <dbReference type="NCBI Taxonomy" id="1818881"/>
    <lineage>
        <taxon>Bacteria</taxon>
        <taxon>Pseudomonadati</taxon>
        <taxon>Pseudomonadota</taxon>
        <taxon>Gammaproteobacteria</taxon>
        <taxon>Chromatiales</taxon>
        <taxon>Sedimenticolaceae</taxon>
        <taxon>Candidatus Thiodiazotropha</taxon>
    </lineage>
</organism>
<evidence type="ECO:0000256" key="2">
    <source>
        <dbReference type="ARBA" id="ARBA00022723"/>
    </source>
</evidence>
<dbReference type="Pfam" id="PF06537">
    <property type="entry name" value="DHOR"/>
    <property type="match status" value="1"/>
</dbReference>
<dbReference type="STRING" id="1818881.A3196_14590"/>
<dbReference type="PROSITE" id="PS51007">
    <property type="entry name" value="CYTC"/>
    <property type="match status" value="1"/>
</dbReference>
<keyword evidence="5" id="KW-0732">Signal</keyword>
<proteinExistence type="predicted"/>
<sequence length="491" mass="54012">MYIIPKSVTSAATGSCLLLIVSGCGNSAAPTLSSSESLPGGEASVSIQPFASFQLPAENLPQAQHPDFHAGKALAHQPWVRAPTITTARDGLGPLYNARTCLFCHINGGRSQMPESPDRELIGPFVRISIPGKDKIQGVVPEPVYGDQLHTQSVALSHQLRQVSQLKKVSLKAEEVKPEAYIYIDWQHSTFTYPDQTQVNLRWPKPRITKLAYGELNADTMFSLRNSPPIHGTGLLELIPQTAIDKLADPQDSNGDGISGRVNHVWDFEQARTVPGRFGLKANRANNLRIVTAAAFTGDVGITNPLFPQQPCTEAQTRCLKTANGNGEEGVEIPDNLLSLVTDFLRNLGVPKRSNWNSEPVLAGRELFYQSGCQQCHHPDYTTAESCQLPHLSKQKIWPYTDLLLHDMGPDLADGRPDYQASGSEWRTPPLWGVGLREAVNGSNNLLHDGRARTVEEAILWHGGEAKQVRRHFVNLKADQRQLLIEFVKSL</sequence>
<dbReference type="PANTHER" id="PTHR30600:SF4">
    <property type="entry name" value="CYTOCHROME C DOMAIN-CONTAINING PROTEIN"/>
    <property type="match status" value="1"/>
</dbReference>
<dbReference type="SUPFAM" id="SSF46626">
    <property type="entry name" value="Cytochrome c"/>
    <property type="match status" value="1"/>
</dbReference>
<feature type="chain" id="PRO_5009119201" description="Cytochrome c domain-containing protein" evidence="5">
    <location>
        <begin position="29"/>
        <end position="491"/>
    </location>
</feature>
<evidence type="ECO:0000313" key="7">
    <source>
        <dbReference type="EMBL" id="ODB97875.1"/>
    </source>
</evidence>
<dbReference type="PROSITE" id="PS51257">
    <property type="entry name" value="PROKAR_LIPOPROTEIN"/>
    <property type="match status" value="1"/>
</dbReference>
<dbReference type="EMBL" id="LVJZ01000003">
    <property type="protein sequence ID" value="ODB97875.1"/>
    <property type="molecule type" value="Genomic_DNA"/>
</dbReference>
<evidence type="ECO:0000256" key="5">
    <source>
        <dbReference type="SAM" id="SignalP"/>
    </source>
</evidence>
<dbReference type="InterPro" id="IPR010538">
    <property type="entry name" value="DHOR"/>
</dbReference>
<dbReference type="InterPro" id="IPR051395">
    <property type="entry name" value="Cytochrome_c_Peroxidase/MauG"/>
</dbReference>
<dbReference type="InterPro" id="IPR009056">
    <property type="entry name" value="Cyt_c-like_dom"/>
</dbReference>
<dbReference type="GO" id="GO:0046872">
    <property type="term" value="F:metal ion binding"/>
    <property type="evidence" value="ECO:0007669"/>
    <property type="project" value="UniProtKB-KW"/>
</dbReference>
<dbReference type="Proteomes" id="UP000094849">
    <property type="component" value="Unassembled WGS sequence"/>
</dbReference>
<accession>A0A1E2UTM5</accession>
<evidence type="ECO:0000313" key="8">
    <source>
        <dbReference type="Proteomes" id="UP000094849"/>
    </source>
</evidence>
<dbReference type="GO" id="GO:0009055">
    <property type="term" value="F:electron transfer activity"/>
    <property type="evidence" value="ECO:0007669"/>
    <property type="project" value="InterPro"/>
</dbReference>
<dbReference type="PIRSF" id="PIRSF028099">
    <property type="entry name" value="DUF1111"/>
    <property type="match status" value="1"/>
</dbReference>
<keyword evidence="2 4" id="KW-0479">Metal-binding</keyword>
<dbReference type="AlphaFoldDB" id="A0A1E2UTM5"/>
<evidence type="ECO:0000256" key="4">
    <source>
        <dbReference type="PROSITE-ProRule" id="PRU00433"/>
    </source>
</evidence>
<reference evidence="7 8" key="1">
    <citation type="submission" date="2016-03" db="EMBL/GenBank/DDBJ databases">
        <title>Chemosynthetic sulphur-oxidizing symbionts of marine invertebrate animals are capable of nitrogen fixation.</title>
        <authorList>
            <person name="Petersen J.M."/>
            <person name="Kemper A."/>
            <person name="Gruber-Vodicka H."/>
            <person name="Cardini U."/>
            <person name="Geest Mvander."/>
            <person name="Kleiner M."/>
            <person name="Bulgheresi S."/>
            <person name="Fussmann M."/>
            <person name="Herbold C."/>
            <person name="Seah B.K.B."/>
            <person name="Antony C.Paul."/>
            <person name="Liu D."/>
            <person name="Belitz A."/>
            <person name="Weber M."/>
        </authorList>
    </citation>
    <scope>NUCLEOTIDE SEQUENCE [LARGE SCALE GENOMIC DNA]</scope>
    <source>
        <strain evidence="7">G_D</strain>
    </source>
</reference>
<gene>
    <name evidence="7" type="ORF">A3196_14590</name>
</gene>
<name>A0A1E2UTM5_9GAMM</name>
<dbReference type="Gene3D" id="1.10.760.10">
    <property type="entry name" value="Cytochrome c-like domain"/>
    <property type="match status" value="1"/>
</dbReference>
<keyword evidence="3 4" id="KW-0408">Iron</keyword>
<evidence type="ECO:0000256" key="1">
    <source>
        <dbReference type="ARBA" id="ARBA00022617"/>
    </source>
</evidence>
<dbReference type="InterPro" id="IPR036909">
    <property type="entry name" value="Cyt_c-like_dom_sf"/>
</dbReference>
<comment type="caution">
    <text evidence="7">The sequence shown here is derived from an EMBL/GenBank/DDBJ whole genome shotgun (WGS) entry which is preliminary data.</text>
</comment>
<dbReference type="GO" id="GO:0020037">
    <property type="term" value="F:heme binding"/>
    <property type="evidence" value="ECO:0007669"/>
    <property type="project" value="InterPro"/>
</dbReference>
<evidence type="ECO:0000256" key="3">
    <source>
        <dbReference type="ARBA" id="ARBA00023004"/>
    </source>
</evidence>
<protein>
    <recommendedName>
        <fullName evidence="6">Cytochrome c domain-containing protein</fullName>
    </recommendedName>
</protein>
<dbReference type="GO" id="GO:0004130">
    <property type="term" value="F:cytochrome-c peroxidase activity"/>
    <property type="evidence" value="ECO:0007669"/>
    <property type="project" value="TreeGrafter"/>
</dbReference>
<keyword evidence="8" id="KW-1185">Reference proteome</keyword>
<feature type="domain" description="Cytochrome c" evidence="6">
    <location>
        <begin position="359"/>
        <end position="491"/>
    </location>
</feature>